<evidence type="ECO:0000313" key="7">
    <source>
        <dbReference type="EMBL" id="OQV12890.1"/>
    </source>
</evidence>
<evidence type="ECO:0000256" key="1">
    <source>
        <dbReference type="ARBA" id="ARBA00004370"/>
    </source>
</evidence>
<evidence type="ECO:0000256" key="2">
    <source>
        <dbReference type="ARBA" id="ARBA00022692"/>
    </source>
</evidence>
<organism evidence="7 8">
    <name type="scientific">Hypsibius exemplaris</name>
    <name type="common">Freshwater tardigrade</name>
    <dbReference type="NCBI Taxonomy" id="2072580"/>
    <lineage>
        <taxon>Eukaryota</taxon>
        <taxon>Metazoa</taxon>
        <taxon>Ecdysozoa</taxon>
        <taxon>Tardigrada</taxon>
        <taxon>Eutardigrada</taxon>
        <taxon>Parachela</taxon>
        <taxon>Hypsibioidea</taxon>
        <taxon>Hypsibiidae</taxon>
        <taxon>Hypsibius</taxon>
    </lineage>
</organism>
<keyword evidence="2" id="KW-0812">Transmembrane</keyword>
<keyword evidence="8" id="KW-1185">Reference proteome</keyword>
<accession>A0A1W0WCH9</accession>
<evidence type="ECO:0000259" key="6">
    <source>
        <dbReference type="Pfam" id="PF01094"/>
    </source>
</evidence>
<name>A0A1W0WCH9_HYPEX</name>
<dbReference type="InterPro" id="IPR001828">
    <property type="entry name" value="ANF_lig-bd_rcpt"/>
</dbReference>
<comment type="caution">
    <text evidence="7">The sequence shown here is derived from an EMBL/GenBank/DDBJ whole genome shotgun (WGS) entry which is preliminary data.</text>
</comment>
<comment type="subcellular location">
    <subcellularLocation>
        <location evidence="1">Membrane</location>
    </subcellularLocation>
</comment>
<dbReference type="InterPro" id="IPR028082">
    <property type="entry name" value="Peripla_BP_I"/>
</dbReference>
<feature type="non-terminal residue" evidence="7">
    <location>
        <position position="1"/>
    </location>
</feature>
<keyword evidence="4" id="KW-0472">Membrane</keyword>
<dbReference type="Proteomes" id="UP000192578">
    <property type="component" value="Unassembled WGS sequence"/>
</dbReference>
<keyword evidence="5" id="KW-0732">Signal</keyword>
<feature type="chain" id="PRO_5012912870" description="Receptor ligand binding region domain-containing protein" evidence="5">
    <location>
        <begin position="23"/>
        <end position="260"/>
    </location>
</feature>
<dbReference type="GO" id="GO:0016020">
    <property type="term" value="C:membrane"/>
    <property type="evidence" value="ECO:0007669"/>
    <property type="project" value="UniProtKB-SubCell"/>
</dbReference>
<sequence>MLGCKRCLVTLIILSIIATVKAFQLELISTMPLNVPGGFALPNTGAALEVAQSTVNSQYSFNLNLSVTLLFNRSDTICEIADVNGILLLTEYFNRRAFDRCTALIVSGCGGYVAGPYLAKEWDVLLFTNGWIPPTIYNHIDTPTSFGMAGSTQDSGSALLELLLFFKWFHATVLLDFTNGWDLNGFIATSIRLLLIRQRKYDVLSIDNVQFSTKDEQSMRDALRQANNRSRVFLMLGPTLSAIRLLRLLNSMAIFIPGSY</sequence>
<evidence type="ECO:0000313" key="8">
    <source>
        <dbReference type="Proteomes" id="UP000192578"/>
    </source>
</evidence>
<dbReference type="EMBL" id="MTYJ01000134">
    <property type="protein sequence ID" value="OQV12890.1"/>
    <property type="molecule type" value="Genomic_DNA"/>
</dbReference>
<feature type="domain" description="Receptor ligand binding region" evidence="6">
    <location>
        <begin position="45"/>
        <end position="247"/>
    </location>
</feature>
<dbReference type="OrthoDB" id="10590029at2759"/>
<proteinExistence type="predicted"/>
<gene>
    <name evidence="7" type="ORF">BV898_12812</name>
</gene>
<dbReference type="Gene3D" id="3.40.50.2300">
    <property type="match status" value="1"/>
</dbReference>
<evidence type="ECO:0000256" key="3">
    <source>
        <dbReference type="ARBA" id="ARBA00022989"/>
    </source>
</evidence>
<reference evidence="8" key="1">
    <citation type="submission" date="2017-01" db="EMBL/GenBank/DDBJ databases">
        <title>Comparative genomics of anhydrobiosis in the tardigrade Hypsibius dujardini.</title>
        <authorList>
            <person name="Yoshida Y."/>
            <person name="Koutsovoulos G."/>
            <person name="Laetsch D."/>
            <person name="Stevens L."/>
            <person name="Kumar S."/>
            <person name="Horikawa D."/>
            <person name="Ishino K."/>
            <person name="Komine S."/>
            <person name="Tomita M."/>
            <person name="Blaxter M."/>
            <person name="Arakawa K."/>
        </authorList>
    </citation>
    <scope>NUCLEOTIDE SEQUENCE [LARGE SCALE GENOMIC DNA]</scope>
    <source>
        <strain evidence="8">Z151</strain>
    </source>
</reference>
<dbReference type="SUPFAM" id="SSF53822">
    <property type="entry name" value="Periplasmic binding protein-like I"/>
    <property type="match status" value="1"/>
</dbReference>
<dbReference type="Pfam" id="PF01094">
    <property type="entry name" value="ANF_receptor"/>
    <property type="match status" value="1"/>
</dbReference>
<keyword evidence="3" id="KW-1133">Transmembrane helix</keyword>
<feature type="signal peptide" evidence="5">
    <location>
        <begin position="1"/>
        <end position="22"/>
    </location>
</feature>
<protein>
    <recommendedName>
        <fullName evidence="6">Receptor ligand binding region domain-containing protein</fullName>
    </recommendedName>
</protein>
<dbReference type="AlphaFoldDB" id="A0A1W0WCH9"/>
<evidence type="ECO:0000256" key="5">
    <source>
        <dbReference type="SAM" id="SignalP"/>
    </source>
</evidence>
<evidence type="ECO:0000256" key="4">
    <source>
        <dbReference type="ARBA" id="ARBA00023136"/>
    </source>
</evidence>